<dbReference type="GO" id="GO:0006260">
    <property type="term" value="P:DNA replication"/>
    <property type="evidence" value="ECO:0007669"/>
    <property type="project" value="UniProtKB-KW"/>
</dbReference>
<evidence type="ECO:0000256" key="5">
    <source>
        <dbReference type="ARBA" id="ARBA00022759"/>
    </source>
</evidence>
<feature type="region of interest" description="Disordered" evidence="7">
    <location>
        <begin position="605"/>
        <end position="644"/>
    </location>
</feature>
<dbReference type="RefSeq" id="WP_097023375.1">
    <property type="nucleotide sequence ID" value="NZ_OBQJ01000007.1"/>
</dbReference>
<keyword evidence="5" id="KW-0255">Endonuclease</keyword>
<accession>A0A285VRC1</accession>
<comment type="similarity">
    <text evidence="2">Belongs to the phage GPA family.</text>
</comment>
<evidence type="ECO:0000256" key="6">
    <source>
        <dbReference type="ARBA" id="ARBA00022801"/>
    </source>
</evidence>
<comment type="function">
    <text evidence="1">Possible endonuclease which induces a single-strand cut and initiates DNA replication.</text>
</comment>
<name>A0A285VRC1_9GAMM</name>
<feature type="domain" description="Replication gene A protein-like" evidence="8">
    <location>
        <begin position="99"/>
        <end position="386"/>
    </location>
</feature>
<evidence type="ECO:0000259" key="8">
    <source>
        <dbReference type="Pfam" id="PF05840"/>
    </source>
</evidence>
<evidence type="ECO:0000313" key="9">
    <source>
        <dbReference type="EMBL" id="SOC56427.1"/>
    </source>
</evidence>
<organism evidence="9 10">
    <name type="scientific">Chromohalobacter canadensis</name>
    <dbReference type="NCBI Taxonomy" id="141389"/>
    <lineage>
        <taxon>Bacteria</taxon>
        <taxon>Pseudomonadati</taxon>
        <taxon>Pseudomonadota</taxon>
        <taxon>Gammaproteobacteria</taxon>
        <taxon>Oceanospirillales</taxon>
        <taxon>Halomonadaceae</taxon>
        <taxon>Chromohalobacter</taxon>
    </lineage>
</organism>
<keyword evidence="4" id="KW-0540">Nuclease</keyword>
<evidence type="ECO:0000256" key="7">
    <source>
        <dbReference type="SAM" id="MobiDB-lite"/>
    </source>
</evidence>
<dbReference type="OrthoDB" id="5568266at2"/>
<dbReference type="Pfam" id="PF05840">
    <property type="entry name" value="Phage_GPA"/>
    <property type="match status" value="1"/>
</dbReference>
<dbReference type="EMBL" id="OBQJ01000007">
    <property type="protein sequence ID" value="SOC56427.1"/>
    <property type="molecule type" value="Genomic_DNA"/>
</dbReference>
<evidence type="ECO:0000256" key="2">
    <source>
        <dbReference type="ARBA" id="ARBA00009260"/>
    </source>
</evidence>
<sequence>MARNRSRRSPREIINDYGTAECRVWRDKLFERFALLADDLARAYALHAQAEDYRAANDWLRRTVKPLLVGPWNVTHDDDALIEHAKVQARAVETMVSSLTNDAYKRDAPRAEALREALPRAQARVLKHELNLPDEDTPLSAQLARMSCPNWWRRQLRRLSGRRIEQVMRECGRVHRRAGIYCSDLNLSRRRSQQYRNRALLEAIEAINQHDERYTLAELSELGLANPENRRAELMLRIRETEEEARERGDVGMFFTLTCPSRFHPVVAKRCARNRRYNGATPREAQAYLNALWARARAKLAREDIGLYGVRVVEPHHDATPHWHMLVWMHADDVPRVTEILRDKALEDTPDEPGAEEYRFDAERIDYSKGTATGYIAKYISKSINGEQFVDADLYGKDMTESAPRIEAWAAVWGIRQFQFLGLPSVTVWRETRRLNEERQEEVAQWEAATHPPRQASELMASLRAACNSGSWRRFLQLMGGPLTPRKLQPVRPWREDKLIDPGSDPLNRSTGEESMFARGRYGESLKTMFGLMVMGSAGYLTRYYRWHVAPKGDRSPSGGGEAADAWTCVNNCTPPDFTPCEPDPETLAAQRNRYHEWITSPEMRAEQEAAAEEAEMARTAPLNLGIPRTPPQPAPDEFFPAGL</sequence>
<dbReference type="GO" id="GO:0004519">
    <property type="term" value="F:endonuclease activity"/>
    <property type="evidence" value="ECO:0007669"/>
    <property type="project" value="UniProtKB-KW"/>
</dbReference>
<evidence type="ECO:0000313" key="10">
    <source>
        <dbReference type="Proteomes" id="UP000219023"/>
    </source>
</evidence>
<evidence type="ECO:0000256" key="1">
    <source>
        <dbReference type="ARBA" id="ARBA00003293"/>
    </source>
</evidence>
<evidence type="ECO:0000256" key="4">
    <source>
        <dbReference type="ARBA" id="ARBA00022722"/>
    </source>
</evidence>
<dbReference type="GO" id="GO:0016787">
    <property type="term" value="F:hydrolase activity"/>
    <property type="evidence" value="ECO:0007669"/>
    <property type="project" value="UniProtKB-KW"/>
</dbReference>
<dbReference type="AlphaFoldDB" id="A0A285VRC1"/>
<dbReference type="InterPro" id="IPR008766">
    <property type="entry name" value="Replication_gene_A-like"/>
</dbReference>
<gene>
    <name evidence="9" type="ORF">SAMN05421509_10735</name>
</gene>
<reference evidence="9 10" key="1">
    <citation type="submission" date="2017-08" db="EMBL/GenBank/DDBJ databases">
        <authorList>
            <person name="de Groot N.N."/>
        </authorList>
    </citation>
    <scope>NUCLEOTIDE SEQUENCE [LARGE SCALE GENOMIC DNA]</scope>
    <source>
        <strain evidence="9 10">USBA 855</strain>
    </source>
</reference>
<dbReference type="Proteomes" id="UP000219023">
    <property type="component" value="Unassembled WGS sequence"/>
</dbReference>
<proteinExistence type="inferred from homology"/>
<keyword evidence="3" id="KW-0235">DNA replication</keyword>
<evidence type="ECO:0000256" key="3">
    <source>
        <dbReference type="ARBA" id="ARBA00022705"/>
    </source>
</evidence>
<protein>
    <submittedName>
        <fullName evidence="9">Bacteriophage replication gene A protein (GPA)</fullName>
    </submittedName>
</protein>
<keyword evidence="6" id="KW-0378">Hydrolase</keyword>